<dbReference type="AlphaFoldDB" id="A0A840S2B9"/>
<dbReference type="EMBL" id="JACHHO010000001">
    <property type="protein sequence ID" value="MBB5203236.1"/>
    <property type="molecule type" value="Genomic_DNA"/>
</dbReference>
<feature type="region of interest" description="Disordered" evidence="1">
    <location>
        <begin position="50"/>
        <end position="78"/>
    </location>
</feature>
<dbReference type="RefSeq" id="WP_138857695.1">
    <property type="nucleotide sequence ID" value="NZ_CP040709.1"/>
</dbReference>
<keyword evidence="3" id="KW-1185">Reference proteome</keyword>
<organism evidence="2 3">
    <name type="scientific">Inhella inkyongensis</name>
    <dbReference type="NCBI Taxonomy" id="392593"/>
    <lineage>
        <taxon>Bacteria</taxon>
        <taxon>Pseudomonadati</taxon>
        <taxon>Pseudomonadota</taxon>
        <taxon>Betaproteobacteria</taxon>
        <taxon>Burkholderiales</taxon>
        <taxon>Sphaerotilaceae</taxon>
        <taxon>Inhella</taxon>
    </lineage>
</organism>
<accession>A0A840S2B9</accession>
<comment type="caution">
    <text evidence="2">The sequence shown here is derived from an EMBL/GenBank/DDBJ whole genome shotgun (WGS) entry which is preliminary data.</text>
</comment>
<evidence type="ECO:0000256" key="1">
    <source>
        <dbReference type="SAM" id="MobiDB-lite"/>
    </source>
</evidence>
<proteinExistence type="predicted"/>
<evidence type="ECO:0000313" key="3">
    <source>
        <dbReference type="Proteomes" id="UP000554837"/>
    </source>
</evidence>
<name>A0A840S2B9_9BURK</name>
<reference evidence="2 3" key="1">
    <citation type="submission" date="2020-08" db="EMBL/GenBank/DDBJ databases">
        <title>Genomic Encyclopedia of Type Strains, Phase IV (KMG-IV): sequencing the most valuable type-strain genomes for metagenomic binning, comparative biology and taxonomic classification.</title>
        <authorList>
            <person name="Goeker M."/>
        </authorList>
    </citation>
    <scope>NUCLEOTIDE SEQUENCE [LARGE SCALE GENOMIC DNA]</scope>
    <source>
        <strain evidence="2 3">DSM 23958</strain>
    </source>
</reference>
<sequence length="102" mass="11750">MASQLAQLLAALGLLICLLLAVHMLLGPAKQQRLNQAWDRWMARLSAESRAERRRRERAESAQRLQQAQERARSRPIPLDEVEWEGNVARPNFGSRSKRQVH</sequence>
<protein>
    <submittedName>
        <fullName evidence="2">Uncharacterized protein</fullName>
    </submittedName>
</protein>
<gene>
    <name evidence="2" type="ORF">HNQ51_000529</name>
</gene>
<dbReference type="Proteomes" id="UP000554837">
    <property type="component" value="Unassembled WGS sequence"/>
</dbReference>
<evidence type="ECO:0000313" key="2">
    <source>
        <dbReference type="EMBL" id="MBB5203236.1"/>
    </source>
</evidence>